<comment type="similarity">
    <text evidence="1 2">Belongs to the LOG family.</text>
</comment>
<evidence type="ECO:0000256" key="1">
    <source>
        <dbReference type="ARBA" id="ARBA00006763"/>
    </source>
</evidence>
<protein>
    <recommendedName>
        <fullName evidence="2">Cytokinin riboside 5'-monophosphate phosphoribohydrolase</fullName>
        <ecNumber evidence="2">3.2.2.n1</ecNumber>
    </recommendedName>
</protein>
<gene>
    <name evidence="3" type="ordered locus">LGAS_0404</name>
</gene>
<dbReference type="Gene3D" id="3.40.50.450">
    <property type="match status" value="1"/>
</dbReference>
<dbReference type="AlphaFoldDB" id="A0A805Z6V5"/>
<dbReference type="GO" id="GO:0016799">
    <property type="term" value="F:hydrolase activity, hydrolyzing N-glycosyl compounds"/>
    <property type="evidence" value="ECO:0007669"/>
    <property type="project" value="TreeGrafter"/>
</dbReference>
<dbReference type="SUPFAM" id="SSF102405">
    <property type="entry name" value="MCP/YpsA-like"/>
    <property type="match status" value="1"/>
</dbReference>
<name>A0A805Z6V5_LACGA</name>
<dbReference type="Pfam" id="PF03641">
    <property type="entry name" value="Lysine_decarbox"/>
    <property type="match status" value="1"/>
</dbReference>
<dbReference type="PANTHER" id="PTHR31223">
    <property type="entry name" value="LOG FAMILY PROTEIN YJL055W"/>
    <property type="match status" value="1"/>
</dbReference>
<evidence type="ECO:0000313" key="3">
    <source>
        <dbReference type="EMBL" id="ABJ59809.1"/>
    </source>
</evidence>
<evidence type="ECO:0000256" key="2">
    <source>
        <dbReference type="RuleBase" id="RU363015"/>
    </source>
</evidence>
<keyword evidence="2" id="KW-0378">Hydrolase</keyword>
<sequence length="221" mass="25206">MCIFLYTFICNQSGNNFKINRHRIFKFRNKVDKMIKKIAVYCGARSGNRPGYAKAAYEFGKKMANHQIELVYGGGKYGLMRAVADGVLENGGIVHGIITEELKDRGAAYDKVQDFRVVPSMDKRKDTMMNLADGMVALPGSIGTLEEISQAISWTAIGDNAKPVAFYDYAGFYDYLDKLLKRMNQDDFLENIYLDTVYFGTDFDKILQFMEDYQAPAYRKY</sequence>
<dbReference type="NCBIfam" id="TIGR00730">
    <property type="entry name" value="Rossman fold protein, TIGR00730 family"/>
    <property type="match status" value="1"/>
</dbReference>
<dbReference type="GO" id="GO:0005829">
    <property type="term" value="C:cytosol"/>
    <property type="evidence" value="ECO:0007669"/>
    <property type="project" value="TreeGrafter"/>
</dbReference>
<proteinExistence type="inferred from homology"/>
<dbReference type="InterPro" id="IPR031100">
    <property type="entry name" value="LOG_fam"/>
</dbReference>
<reference evidence="3 4" key="1">
    <citation type="journal article" date="2006" name="Proc. Natl. Acad. Sci. U.S.A.">
        <title>Comparative genomics of the lactic acid bacteria.</title>
        <authorList>
            <person name="Makarova K."/>
            <person name="Slesarev A."/>
            <person name="Wolf Y."/>
            <person name="Sorokin A."/>
            <person name="Mirkin B."/>
            <person name="Koonin E."/>
            <person name="Pavlov A."/>
            <person name="Pavlova N."/>
            <person name="Karamychev V."/>
            <person name="Polouchine N."/>
            <person name="Shakhova V."/>
            <person name="Grigoriev I."/>
            <person name="Lou Y."/>
            <person name="Rohksar D."/>
            <person name="Lucas S."/>
            <person name="Huang K."/>
            <person name="Goodstein D.M."/>
            <person name="Hawkins T."/>
            <person name="Plengvidhya V."/>
            <person name="Welker D."/>
            <person name="Hughes J."/>
            <person name="Goh Y."/>
            <person name="Benson A."/>
            <person name="Baldwin K."/>
            <person name="Lee J.H."/>
            <person name="Diaz-Muniz I."/>
            <person name="Dosti B."/>
            <person name="Smeianov V."/>
            <person name="Wechter W."/>
            <person name="Barabote R."/>
            <person name="Lorca G."/>
            <person name="Altermann E."/>
            <person name="Barrangou R."/>
            <person name="Ganesan B."/>
            <person name="Xie Y."/>
            <person name="Rawsthorne H."/>
            <person name="Tamir D."/>
            <person name="Parker C."/>
            <person name="Breidt F."/>
            <person name="Broadbent J."/>
            <person name="Hutkins R."/>
            <person name="O'Sullivan D."/>
            <person name="Steele J."/>
            <person name="Unlu G."/>
            <person name="Saier M."/>
            <person name="Klaenhammer T."/>
            <person name="Richardson P."/>
            <person name="Kozyavkin S."/>
            <person name="Weimer B."/>
            <person name="Mills D."/>
        </authorList>
    </citation>
    <scope>NUCLEOTIDE SEQUENCE [LARGE SCALE GENOMIC DNA]</scope>
    <source>
        <strain evidence="4">ATCC 33323 / DSM 20243 / BCRC 14619 / CIP 102991 / JCM 1131 / KCTC 3163 / NCIMB 11718 / NCTC 13722 / AM63</strain>
    </source>
</reference>
<keyword evidence="2" id="KW-0203">Cytokinin biosynthesis</keyword>
<evidence type="ECO:0000313" key="4">
    <source>
        <dbReference type="Proteomes" id="UP000000664"/>
    </source>
</evidence>
<accession>A0A805Z6V5</accession>
<dbReference type="EMBL" id="CP000413">
    <property type="protein sequence ID" value="ABJ59809.1"/>
    <property type="molecule type" value="Genomic_DNA"/>
</dbReference>
<dbReference type="PANTHER" id="PTHR31223:SF70">
    <property type="entry name" value="LOG FAMILY PROTEIN YJL055W"/>
    <property type="match status" value="1"/>
</dbReference>
<organism evidence="3 4">
    <name type="scientific">Lactobacillus gasseri (strain ATCC 33323 / DSM 20243 / BCRC 14619 / CIP 102991 / JCM 1131 / KCTC 3163 / NCIMB 11718 / NCTC 13722 / AM63)</name>
    <dbReference type="NCBI Taxonomy" id="324831"/>
    <lineage>
        <taxon>Bacteria</taxon>
        <taxon>Bacillati</taxon>
        <taxon>Bacillota</taxon>
        <taxon>Bacilli</taxon>
        <taxon>Lactobacillales</taxon>
        <taxon>Lactobacillaceae</taxon>
        <taxon>Lactobacillus</taxon>
    </lineage>
</organism>
<dbReference type="EC" id="3.2.2.n1" evidence="2"/>
<dbReference type="KEGG" id="lga:LGAS_0404"/>
<dbReference type="InterPro" id="IPR005269">
    <property type="entry name" value="LOG"/>
</dbReference>
<dbReference type="GO" id="GO:0009691">
    <property type="term" value="P:cytokinin biosynthetic process"/>
    <property type="evidence" value="ECO:0007669"/>
    <property type="project" value="UniProtKB-UniRule"/>
</dbReference>
<dbReference type="Proteomes" id="UP000000664">
    <property type="component" value="Chromosome"/>
</dbReference>